<dbReference type="OMA" id="HCIVPFF"/>
<keyword evidence="5 6" id="KW-0472">Membrane</keyword>
<feature type="transmembrane region" description="Helical" evidence="6">
    <location>
        <begin position="183"/>
        <end position="210"/>
    </location>
</feature>
<accession>G0PDL4</accession>
<keyword evidence="8" id="KW-1185">Reference proteome</keyword>
<dbReference type="eggNOG" id="ENOG502SXP2">
    <property type="taxonomic scope" value="Eukaryota"/>
</dbReference>
<proteinExistence type="inferred from homology"/>
<dbReference type="EMBL" id="GL380281">
    <property type="protein sequence ID" value="EGT51901.1"/>
    <property type="molecule type" value="Genomic_DNA"/>
</dbReference>
<dbReference type="GO" id="GO:0004888">
    <property type="term" value="F:transmembrane signaling receptor activity"/>
    <property type="evidence" value="ECO:0007669"/>
    <property type="project" value="InterPro"/>
</dbReference>
<dbReference type="AlphaFoldDB" id="G0PDL4"/>
<dbReference type="InterPro" id="IPR002184">
    <property type="entry name" value="7TM_GPCR_serpentine_rcpt_Srb"/>
</dbReference>
<protein>
    <submittedName>
        <fullName evidence="7">Uncharacterized protein</fullName>
    </submittedName>
</protein>
<evidence type="ECO:0000256" key="4">
    <source>
        <dbReference type="ARBA" id="ARBA00022989"/>
    </source>
</evidence>
<organism evidence="8">
    <name type="scientific">Caenorhabditis brenneri</name>
    <name type="common">Nematode worm</name>
    <dbReference type="NCBI Taxonomy" id="135651"/>
    <lineage>
        <taxon>Eukaryota</taxon>
        <taxon>Metazoa</taxon>
        <taxon>Ecdysozoa</taxon>
        <taxon>Nematoda</taxon>
        <taxon>Chromadorea</taxon>
        <taxon>Rhabditida</taxon>
        <taxon>Rhabditina</taxon>
        <taxon>Rhabditomorpha</taxon>
        <taxon>Rhabditoidea</taxon>
        <taxon>Rhabditidae</taxon>
        <taxon>Peloderinae</taxon>
        <taxon>Caenorhabditis</taxon>
    </lineage>
</organism>
<name>G0PDL4_CAEBE</name>
<dbReference type="PANTHER" id="PTHR31216">
    <property type="entry name" value="SERPENTINE RECEPTOR CLASS BETA-1-RELATED-RELATED"/>
    <property type="match status" value="1"/>
</dbReference>
<feature type="transmembrane region" description="Helical" evidence="6">
    <location>
        <begin position="26"/>
        <end position="44"/>
    </location>
</feature>
<dbReference type="PANTHER" id="PTHR31216:SF7">
    <property type="entry name" value="SERPENTINE RECEPTOR CLASS BETA-5"/>
    <property type="match status" value="1"/>
</dbReference>
<dbReference type="PRINTS" id="PR00699">
    <property type="entry name" value="TMPROTEINSRB"/>
</dbReference>
<feature type="transmembrane region" description="Helical" evidence="6">
    <location>
        <begin position="56"/>
        <end position="76"/>
    </location>
</feature>
<reference evidence="8" key="1">
    <citation type="submission" date="2011-07" db="EMBL/GenBank/DDBJ databases">
        <authorList>
            <consortium name="Caenorhabditis brenneri Sequencing and Analysis Consortium"/>
            <person name="Wilson R.K."/>
        </authorList>
    </citation>
    <scope>NUCLEOTIDE SEQUENCE [LARGE SCALE GENOMIC DNA]</scope>
    <source>
        <strain evidence="8">PB2801</strain>
    </source>
</reference>
<evidence type="ECO:0000256" key="1">
    <source>
        <dbReference type="ARBA" id="ARBA00004141"/>
    </source>
</evidence>
<comment type="subcellular location">
    <subcellularLocation>
        <location evidence="1">Membrane</location>
        <topology evidence="1">Multi-pass membrane protein</topology>
    </subcellularLocation>
</comment>
<dbReference type="GO" id="GO:0007606">
    <property type="term" value="P:sensory perception of chemical stimulus"/>
    <property type="evidence" value="ECO:0007669"/>
    <property type="project" value="InterPro"/>
</dbReference>
<evidence type="ECO:0000256" key="2">
    <source>
        <dbReference type="ARBA" id="ARBA00006860"/>
    </source>
</evidence>
<feature type="transmembrane region" description="Helical" evidence="6">
    <location>
        <begin position="109"/>
        <end position="129"/>
    </location>
</feature>
<gene>
    <name evidence="7" type="ORF">CAEBREN_03530</name>
</gene>
<dbReference type="InParanoid" id="G0PDL4"/>
<evidence type="ECO:0000313" key="7">
    <source>
        <dbReference type="EMBL" id="EGT51901.1"/>
    </source>
</evidence>
<dbReference type="Pfam" id="PF02175">
    <property type="entry name" value="7TM_GPCR_Srb"/>
    <property type="match status" value="1"/>
</dbReference>
<sequence>MVEMNQTKCDMAGQIVYHPVYRLSQFWTLTVSLLAVPSLLYFLIKRIFQLPFHGNLKCLLATYFISIFLYALILSFDFSYHCIVPFFVTSTCGLIISDTLYKYGHVTSLFLLTTPMLLPAGFTIERFVAIGMAHRYEKVRTLIGPILCFVLIFPNFVIFYFIFHNETFTDTFISFLVLPNTSAVAFNGYIWFLLYAHLGNFCCNIVLLVVHKRFKTRLKYLEKKTSLTLRYAMEEISQSSKFTLIVTFTHLLFFGAYTVGSILVRTLGESFFGSYLNWSVARGVNCAVPTYNLLIAFIGIFSLHHLNARRQTKVLTTVQLRQKGHEGARNYDNFIAKQWNTGPGRVSIS</sequence>
<feature type="transmembrane region" description="Helical" evidence="6">
    <location>
        <begin position="242"/>
        <end position="260"/>
    </location>
</feature>
<dbReference type="HOGENOM" id="CLU_045882_1_0_1"/>
<evidence type="ECO:0000313" key="8">
    <source>
        <dbReference type="Proteomes" id="UP000008068"/>
    </source>
</evidence>
<feature type="transmembrane region" description="Helical" evidence="6">
    <location>
        <begin position="280"/>
        <end position="303"/>
    </location>
</feature>
<feature type="transmembrane region" description="Helical" evidence="6">
    <location>
        <begin position="141"/>
        <end position="163"/>
    </location>
</feature>
<dbReference type="Proteomes" id="UP000008068">
    <property type="component" value="Unassembled WGS sequence"/>
</dbReference>
<dbReference type="OrthoDB" id="5836746at2759"/>
<evidence type="ECO:0000256" key="3">
    <source>
        <dbReference type="ARBA" id="ARBA00022692"/>
    </source>
</evidence>
<keyword evidence="3 6" id="KW-0812">Transmembrane</keyword>
<comment type="similarity">
    <text evidence="2">Belongs to the nematode receptor-like protein srb family.</text>
</comment>
<dbReference type="STRING" id="135651.G0PDL4"/>
<dbReference type="GO" id="GO:0016020">
    <property type="term" value="C:membrane"/>
    <property type="evidence" value="ECO:0007669"/>
    <property type="project" value="UniProtKB-SubCell"/>
</dbReference>
<evidence type="ECO:0000256" key="6">
    <source>
        <dbReference type="SAM" id="Phobius"/>
    </source>
</evidence>
<keyword evidence="4 6" id="KW-1133">Transmembrane helix</keyword>
<evidence type="ECO:0000256" key="5">
    <source>
        <dbReference type="ARBA" id="ARBA00023136"/>
    </source>
</evidence>